<evidence type="ECO:0000256" key="6">
    <source>
        <dbReference type="ARBA" id="ARBA00023242"/>
    </source>
</evidence>
<accession>A0A139A6E6</accession>
<comment type="similarity">
    <text evidence="3">Belongs to the CTAG/PCC1 family.</text>
</comment>
<evidence type="ECO:0000256" key="1">
    <source>
        <dbReference type="ARBA" id="ARBA00004123"/>
    </source>
</evidence>
<protein>
    <submittedName>
        <fullName evidence="7">Pcc1-domain-containing protein</fullName>
    </submittedName>
</protein>
<dbReference type="InterPro" id="IPR015419">
    <property type="entry name" value="CTAG/Pcc1"/>
</dbReference>
<reference evidence="7 8" key="1">
    <citation type="journal article" date="2015" name="Genome Biol. Evol.">
        <title>Phylogenomic analyses indicate that early fungi evolved digesting cell walls of algal ancestors of land plants.</title>
        <authorList>
            <person name="Chang Y."/>
            <person name="Wang S."/>
            <person name="Sekimoto S."/>
            <person name="Aerts A.L."/>
            <person name="Choi C."/>
            <person name="Clum A."/>
            <person name="LaButti K.M."/>
            <person name="Lindquist E.A."/>
            <person name="Yee Ngan C."/>
            <person name="Ohm R.A."/>
            <person name="Salamov A.A."/>
            <person name="Grigoriev I.V."/>
            <person name="Spatafora J.W."/>
            <person name="Berbee M.L."/>
        </authorList>
    </citation>
    <scope>NUCLEOTIDE SEQUENCE [LARGE SCALE GENOMIC DNA]</scope>
    <source>
        <strain evidence="7 8">JEL478</strain>
    </source>
</reference>
<dbReference type="Gene3D" id="3.30.310.50">
    <property type="entry name" value="Alpha-D-phosphohexomutase, C-terminal domain"/>
    <property type="match status" value="1"/>
</dbReference>
<evidence type="ECO:0000256" key="5">
    <source>
        <dbReference type="ARBA" id="ARBA00022694"/>
    </source>
</evidence>
<dbReference type="FunFam" id="3.30.310.50:FF:000005">
    <property type="entry name" value="L antigen family member 3"/>
    <property type="match status" value="1"/>
</dbReference>
<dbReference type="PANTHER" id="PTHR31283">
    <property type="entry name" value="EKC/KEOPS COMPLEX SUBUNIT PCC1 FAMILY MEMBER"/>
    <property type="match status" value="1"/>
</dbReference>
<organism evidence="7 8">
    <name type="scientific">Gonapodya prolifera (strain JEL478)</name>
    <name type="common">Monoblepharis prolifera</name>
    <dbReference type="NCBI Taxonomy" id="1344416"/>
    <lineage>
        <taxon>Eukaryota</taxon>
        <taxon>Fungi</taxon>
        <taxon>Fungi incertae sedis</taxon>
        <taxon>Chytridiomycota</taxon>
        <taxon>Chytridiomycota incertae sedis</taxon>
        <taxon>Monoblepharidomycetes</taxon>
        <taxon>Monoblepharidales</taxon>
        <taxon>Gonapodyaceae</taxon>
        <taxon>Gonapodya</taxon>
    </lineage>
</organism>
<dbReference type="GO" id="GO:0005634">
    <property type="term" value="C:nucleus"/>
    <property type="evidence" value="ECO:0007669"/>
    <property type="project" value="UniProtKB-SubCell"/>
</dbReference>
<evidence type="ECO:0000256" key="3">
    <source>
        <dbReference type="ARBA" id="ARBA00007073"/>
    </source>
</evidence>
<evidence type="ECO:0000313" key="7">
    <source>
        <dbReference type="EMBL" id="KXS12376.1"/>
    </source>
</evidence>
<keyword evidence="4" id="KW-0963">Cytoplasm</keyword>
<proteinExistence type="inferred from homology"/>
<keyword evidence="8" id="KW-1185">Reference proteome</keyword>
<dbReference type="EMBL" id="KQ965788">
    <property type="protein sequence ID" value="KXS12376.1"/>
    <property type="molecule type" value="Genomic_DNA"/>
</dbReference>
<keyword evidence="6" id="KW-0539">Nucleus</keyword>
<dbReference type="STRING" id="1344416.A0A139A6E6"/>
<comment type="subcellular location">
    <subcellularLocation>
        <location evidence="2">Cytoplasm</location>
    </subcellularLocation>
    <subcellularLocation>
        <location evidence="1">Nucleus</location>
    </subcellularLocation>
</comment>
<dbReference type="GO" id="GO:0000408">
    <property type="term" value="C:EKC/KEOPS complex"/>
    <property type="evidence" value="ECO:0007669"/>
    <property type="project" value="TreeGrafter"/>
</dbReference>
<dbReference type="Pfam" id="PF09341">
    <property type="entry name" value="Pcc1"/>
    <property type="match status" value="1"/>
</dbReference>
<sequence length="102" mass="11387">MPDDLPPYQLSLSIPYPTPRHAEIVRQVLSVDKEHSQDMIKRRLWSEGNVLVAEFDAWDVKKLRTTVGFFAELAALATETIVEFDGQGEEGGDGVGDVAMKR</sequence>
<name>A0A139A6E6_GONPJ</name>
<gene>
    <name evidence="7" type="ORF">M427DRAFT_72030</name>
</gene>
<dbReference type="GO" id="GO:0070525">
    <property type="term" value="P:tRNA threonylcarbamoyladenosine metabolic process"/>
    <property type="evidence" value="ECO:0007669"/>
    <property type="project" value="TreeGrafter"/>
</dbReference>
<evidence type="ECO:0000256" key="4">
    <source>
        <dbReference type="ARBA" id="ARBA00022490"/>
    </source>
</evidence>
<dbReference type="PANTHER" id="PTHR31283:SF5">
    <property type="entry name" value="EKC_KEOPS COMPLEX SUBUNIT LAGE3"/>
    <property type="match status" value="1"/>
</dbReference>
<dbReference type="Proteomes" id="UP000070544">
    <property type="component" value="Unassembled WGS sequence"/>
</dbReference>
<dbReference type="GO" id="GO:0005737">
    <property type="term" value="C:cytoplasm"/>
    <property type="evidence" value="ECO:0007669"/>
    <property type="project" value="UniProtKB-SubCell"/>
</dbReference>
<dbReference type="OrthoDB" id="10025739at2759"/>
<evidence type="ECO:0000256" key="2">
    <source>
        <dbReference type="ARBA" id="ARBA00004496"/>
    </source>
</evidence>
<dbReference type="GO" id="GO:0008033">
    <property type="term" value="P:tRNA processing"/>
    <property type="evidence" value="ECO:0007669"/>
    <property type="project" value="UniProtKB-KW"/>
</dbReference>
<keyword evidence="5" id="KW-0819">tRNA processing</keyword>
<evidence type="ECO:0000313" key="8">
    <source>
        <dbReference type="Proteomes" id="UP000070544"/>
    </source>
</evidence>
<dbReference type="AlphaFoldDB" id="A0A139A6E6"/>